<feature type="transmembrane region" description="Helical" evidence="1">
    <location>
        <begin position="751"/>
        <end position="770"/>
    </location>
</feature>
<dbReference type="RefSeq" id="WP_210356018.1">
    <property type="nucleotide sequence ID" value="NZ_JAEQMU010000006.1"/>
</dbReference>
<dbReference type="PANTHER" id="PTHR37305">
    <property type="entry name" value="INTEGRAL MEMBRANE PROTEIN-RELATED"/>
    <property type="match status" value="1"/>
</dbReference>
<feature type="transmembrane region" description="Helical" evidence="1">
    <location>
        <begin position="144"/>
        <end position="167"/>
    </location>
</feature>
<organism evidence="3 4">
    <name type="scientific">Sphingobacterium tabacisoli</name>
    <dbReference type="NCBI Taxonomy" id="2044855"/>
    <lineage>
        <taxon>Bacteria</taxon>
        <taxon>Pseudomonadati</taxon>
        <taxon>Bacteroidota</taxon>
        <taxon>Sphingobacteriia</taxon>
        <taxon>Sphingobacteriales</taxon>
        <taxon>Sphingobacteriaceae</taxon>
        <taxon>Sphingobacterium</taxon>
    </lineage>
</organism>
<evidence type="ECO:0000313" key="3">
    <source>
        <dbReference type="EMBL" id="MFD2554181.1"/>
    </source>
</evidence>
<feature type="domain" description="ABC-type uncharacterised transport system" evidence="2">
    <location>
        <begin position="452"/>
        <end position="571"/>
    </location>
</feature>
<feature type="transmembrane region" description="Helical" evidence="1">
    <location>
        <begin position="50"/>
        <end position="69"/>
    </location>
</feature>
<feature type="transmembrane region" description="Helical" evidence="1">
    <location>
        <begin position="114"/>
        <end position="138"/>
    </location>
</feature>
<dbReference type="Proteomes" id="UP001597440">
    <property type="component" value="Unassembled WGS sequence"/>
</dbReference>
<dbReference type="PANTHER" id="PTHR37305:SF1">
    <property type="entry name" value="MEMBRANE PROTEIN"/>
    <property type="match status" value="1"/>
</dbReference>
<sequence length="775" mass="86826">MRKTLKIAKAELYTLFYSPIAWFILIIFAFQTGMVFMELMQSTLKNQLTGMPQVALSANLYGGQFGLLIKIQEYLHLYLPLLTMGLMSREYSSGSIKLLFSSPVNPRQIILGKFIAMMGYGLLLTLIILAYVLVGAFTIENYDITPVLIGVLGIYLLICAYAAIGLFMSSLTSYQVVAALGTLVVLSALAYMNKVWQDMEFVREITYWLSLSGRSLEFAKGLICSEDVLYFVIVTGMFLGFSVLRVRSFQTFDTKAGAWGRYALVAAVAMTLGYVTSRPMIMAYYDGTRTKYNTLTPNSQEVVAKLEGGLTITTYVNLLDREYVHGIPSNVKADMERLRHYIRFKPETKMKYVYYYDKPSNNPWVDNKFKGMSLEEQAKEVADLRDLNFKLFMPPAELKKTIDLTDEGNTFVRVVERENGQKAFLRIYEDFEKFPSESEITAALKRMVMKLPRIGFLQGHGEPTIKGDRIRDYSMFSDAKTFRYALTNQGCDVESLDISGDQGIPEDMDIVVISDMDNALSPAEEQKIEAYIAKGGNLMVALKPGSKVMNDFIARFGIGVMPGRLVQPKQDVLANVVLSRATAEGAALNSFFQSINDRRFFIGMENAASLIPLADKGFVLKPILRTDSVKLYSSPDTLQTWNELETRDFVNDSVRCNPAIGEQIAWHTTAMGATRDVAGKQQRVFVLSDAGTVSNGGLNPVTRRWPTSNFSIIPGIFNWLSDGKIPVDVTRPFPTDNTLEATKDGLKRLKMVFTVVIPVGMLLAAAVILIRRKRR</sequence>
<evidence type="ECO:0000256" key="1">
    <source>
        <dbReference type="SAM" id="Phobius"/>
    </source>
</evidence>
<evidence type="ECO:0000259" key="2">
    <source>
        <dbReference type="Pfam" id="PF09822"/>
    </source>
</evidence>
<dbReference type="EMBL" id="JBHULD010000008">
    <property type="protein sequence ID" value="MFD2554181.1"/>
    <property type="molecule type" value="Genomic_DNA"/>
</dbReference>
<evidence type="ECO:0000313" key="4">
    <source>
        <dbReference type="Proteomes" id="UP001597440"/>
    </source>
</evidence>
<feature type="transmembrane region" description="Helical" evidence="1">
    <location>
        <begin position="12"/>
        <end position="30"/>
    </location>
</feature>
<dbReference type="SUPFAM" id="SSF52317">
    <property type="entry name" value="Class I glutamine amidotransferase-like"/>
    <property type="match status" value="1"/>
</dbReference>
<keyword evidence="1" id="KW-0812">Transmembrane</keyword>
<name>A0ABW5L346_9SPHI</name>
<proteinExistence type="predicted"/>
<keyword evidence="1" id="KW-0472">Membrane</keyword>
<reference evidence="4" key="1">
    <citation type="journal article" date="2019" name="Int. J. Syst. Evol. Microbiol.">
        <title>The Global Catalogue of Microorganisms (GCM) 10K type strain sequencing project: providing services to taxonomists for standard genome sequencing and annotation.</title>
        <authorList>
            <consortium name="The Broad Institute Genomics Platform"/>
            <consortium name="The Broad Institute Genome Sequencing Center for Infectious Disease"/>
            <person name="Wu L."/>
            <person name="Ma J."/>
        </authorList>
    </citation>
    <scope>NUCLEOTIDE SEQUENCE [LARGE SCALE GENOMIC DNA]</scope>
    <source>
        <strain evidence="4">KCTC 52298</strain>
    </source>
</reference>
<gene>
    <name evidence="3" type="ORF">ACFSQW_07260</name>
</gene>
<feature type="transmembrane region" description="Helical" evidence="1">
    <location>
        <begin position="258"/>
        <end position="275"/>
    </location>
</feature>
<protein>
    <submittedName>
        <fullName evidence="3">Gldg family protein</fullName>
    </submittedName>
</protein>
<dbReference type="Pfam" id="PF09822">
    <property type="entry name" value="ABC_transp_aux"/>
    <property type="match status" value="1"/>
</dbReference>
<feature type="transmembrane region" description="Helical" evidence="1">
    <location>
        <begin position="228"/>
        <end position="246"/>
    </location>
</feature>
<dbReference type="Pfam" id="PF12679">
    <property type="entry name" value="ABC2_membrane_2"/>
    <property type="match status" value="1"/>
</dbReference>
<keyword evidence="4" id="KW-1185">Reference proteome</keyword>
<keyword evidence="1" id="KW-1133">Transmembrane helix</keyword>
<feature type="transmembrane region" description="Helical" evidence="1">
    <location>
        <begin position="174"/>
        <end position="192"/>
    </location>
</feature>
<dbReference type="InterPro" id="IPR019196">
    <property type="entry name" value="ABC_transp_unknown"/>
</dbReference>
<accession>A0ABW5L346</accession>
<comment type="caution">
    <text evidence="3">The sequence shown here is derived from an EMBL/GenBank/DDBJ whole genome shotgun (WGS) entry which is preliminary data.</text>
</comment>
<dbReference type="InterPro" id="IPR029062">
    <property type="entry name" value="Class_I_gatase-like"/>
</dbReference>